<evidence type="ECO:0000313" key="2">
    <source>
        <dbReference type="EMBL" id="MDR6592393.1"/>
    </source>
</evidence>
<dbReference type="EMBL" id="JAVDSG010000001">
    <property type="protein sequence ID" value="MDR6592393.1"/>
    <property type="molecule type" value="Genomic_DNA"/>
</dbReference>
<feature type="compositionally biased region" description="Basic and acidic residues" evidence="1">
    <location>
        <begin position="14"/>
        <end position="24"/>
    </location>
</feature>
<gene>
    <name evidence="2" type="ORF">J2S66_000777</name>
</gene>
<dbReference type="Proteomes" id="UP001268819">
    <property type="component" value="Unassembled WGS sequence"/>
</dbReference>
<name>A0ABU1PQ82_9PSEU</name>
<proteinExistence type="predicted"/>
<accession>A0ABU1PQ82</accession>
<feature type="region of interest" description="Disordered" evidence="1">
    <location>
        <begin position="1"/>
        <end position="84"/>
    </location>
</feature>
<evidence type="ECO:0000313" key="3">
    <source>
        <dbReference type="Proteomes" id="UP001268819"/>
    </source>
</evidence>
<protein>
    <submittedName>
        <fullName evidence="2">Uncharacterized protein</fullName>
    </submittedName>
</protein>
<reference evidence="2 3" key="1">
    <citation type="submission" date="2023-07" db="EMBL/GenBank/DDBJ databases">
        <title>Sequencing the genomes of 1000 actinobacteria strains.</title>
        <authorList>
            <person name="Klenk H.-P."/>
        </authorList>
    </citation>
    <scope>NUCLEOTIDE SEQUENCE [LARGE SCALE GENOMIC DNA]</scope>
    <source>
        <strain evidence="2 3">DSM 43749</strain>
    </source>
</reference>
<feature type="compositionally biased region" description="Basic residues" evidence="1">
    <location>
        <begin position="49"/>
        <end position="58"/>
    </location>
</feature>
<sequence>MTRGAILDGPDSAKVVEDRRERAGVHRRPARPPSAVFVPSLSPRGADKPRRHVVRGRRDRVVGIGSGNSRRGAGRIFSQRYDNR</sequence>
<comment type="caution">
    <text evidence="2">The sequence shown here is derived from an EMBL/GenBank/DDBJ whole genome shotgun (WGS) entry which is preliminary data.</text>
</comment>
<organism evidence="2 3">
    <name type="scientific">Saccharothrix longispora</name>
    <dbReference type="NCBI Taxonomy" id="33920"/>
    <lineage>
        <taxon>Bacteria</taxon>
        <taxon>Bacillati</taxon>
        <taxon>Actinomycetota</taxon>
        <taxon>Actinomycetes</taxon>
        <taxon>Pseudonocardiales</taxon>
        <taxon>Pseudonocardiaceae</taxon>
        <taxon>Saccharothrix</taxon>
    </lineage>
</organism>
<keyword evidence="3" id="KW-1185">Reference proteome</keyword>
<evidence type="ECO:0000256" key="1">
    <source>
        <dbReference type="SAM" id="MobiDB-lite"/>
    </source>
</evidence>
<dbReference type="RefSeq" id="WP_310303873.1">
    <property type="nucleotide sequence ID" value="NZ_BAAAXB010000001.1"/>
</dbReference>